<protein>
    <submittedName>
        <fullName evidence="8">Cytochrome P450</fullName>
    </submittedName>
</protein>
<keyword evidence="5 6" id="KW-0408">Iron</keyword>
<evidence type="ECO:0000256" key="3">
    <source>
        <dbReference type="ARBA" id="ARBA00022723"/>
    </source>
</evidence>
<organism evidence="8 9">
    <name type="scientific">Mycena rosella</name>
    <name type="common">Pink bonnet</name>
    <name type="synonym">Agaricus rosellus</name>
    <dbReference type="NCBI Taxonomy" id="1033263"/>
    <lineage>
        <taxon>Eukaryota</taxon>
        <taxon>Fungi</taxon>
        <taxon>Dikarya</taxon>
        <taxon>Basidiomycota</taxon>
        <taxon>Agaricomycotina</taxon>
        <taxon>Agaricomycetes</taxon>
        <taxon>Agaricomycetidae</taxon>
        <taxon>Agaricales</taxon>
        <taxon>Marasmiineae</taxon>
        <taxon>Mycenaceae</taxon>
        <taxon>Mycena</taxon>
    </lineage>
</organism>
<dbReference type="SUPFAM" id="SSF48264">
    <property type="entry name" value="Cytochrome P450"/>
    <property type="match status" value="1"/>
</dbReference>
<dbReference type="Proteomes" id="UP001221757">
    <property type="component" value="Unassembled WGS sequence"/>
</dbReference>
<comment type="similarity">
    <text evidence="2 7">Belongs to the cytochrome P450 family.</text>
</comment>
<evidence type="ECO:0000256" key="6">
    <source>
        <dbReference type="PIRSR" id="PIRSR602403-1"/>
    </source>
</evidence>
<dbReference type="GO" id="GO:0005506">
    <property type="term" value="F:iron ion binding"/>
    <property type="evidence" value="ECO:0007669"/>
    <property type="project" value="InterPro"/>
</dbReference>
<evidence type="ECO:0000313" key="9">
    <source>
        <dbReference type="Proteomes" id="UP001221757"/>
    </source>
</evidence>
<dbReference type="InterPro" id="IPR017972">
    <property type="entry name" value="Cyt_P450_CS"/>
</dbReference>
<dbReference type="InterPro" id="IPR036396">
    <property type="entry name" value="Cyt_P450_sf"/>
</dbReference>
<evidence type="ECO:0000256" key="5">
    <source>
        <dbReference type="ARBA" id="ARBA00023004"/>
    </source>
</evidence>
<dbReference type="PROSITE" id="PS00086">
    <property type="entry name" value="CYTOCHROME_P450"/>
    <property type="match status" value="1"/>
</dbReference>
<dbReference type="GO" id="GO:0004497">
    <property type="term" value="F:monooxygenase activity"/>
    <property type="evidence" value="ECO:0007669"/>
    <property type="project" value="UniProtKB-KW"/>
</dbReference>
<comment type="cofactor">
    <cofactor evidence="1 6">
        <name>heme</name>
        <dbReference type="ChEBI" id="CHEBI:30413"/>
    </cofactor>
</comment>
<dbReference type="PANTHER" id="PTHR46206">
    <property type="entry name" value="CYTOCHROME P450"/>
    <property type="match status" value="1"/>
</dbReference>
<gene>
    <name evidence="8" type="ORF">B0H17DRAFT_1101470</name>
</gene>
<evidence type="ECO:0000256" key="7">
    <source>
        <dbReference type="RuleBase" id="RU000461"/>
    </source>
</evidence>
<dbReference type="InterPro" id="IPR002403">
    <property type="entry name" value="Cyt_P450_E_grp-IV"/>
</dbReference>
<feature type="binding site" description="axial binding residue" evidence="6">
    <location>
        <position position="468"/>
    </location>
    <ligand>
        <name>heme</name>
        <dbReference type="ChEBI" id="CHEBI:30413"/>
    </ligand>
    <ligandPart>
        <name>Fe</name>
        <dbReference type="ChEBI" id="CHEBI:18248"/>
    </ligandPart>
</feature>
<dbReference type="Pfam" id="PF00067">
    <property type="entry name" value="p450"/>
    <property type="match status" value="1"/>
</dbReference>
<comment type="caution">
    <text evidence="8">The sequence shown here is derived from an EMBL/GenBank/DDBJ whole genome shotgun (WGS) entry which is preliminary data.</text>
</comment>
<sequence>MTLITSATLSSMENLEPKTLLIYGLAAAVTIYWLCSGEKSTIPAIIGSKGVISSYTAALHYLRHATDVIQQGYRKYPDGVFRVPTLFRWDYVANGTQRVAELSSAPEHILSFSEGVADSMQSDYTMGSEITTNPYHGAAVRGGLTRNLARCFPQVRDEIVHAFDDVLALNDNEWKEIQVLPSIMQVVARTSNRLFVGLPLCRQQEFLDLNINYTVSIFIRGQIINLFPAIFRPIFGPLISTRKSTVRHALKFLGPMIDERLEKEGEYGREWPGRPNDLISWLLDIAEGEERKTPALALRILATNMAAIHTSSTTLTAALYDLTTYPEHILPMREEAERVIAEEGWSKASLANMHKIDSFLRESQRLTAAGAISMSRKVVAKDGFTFSDGVTIPRGSFVSVPGTAIHYDPDNYEHAAVFDGFRFSRLREQRGGPTSSGDEPSEGTGFFNRHMVSTAQDHVVFGHGRHACPGRFFAATELKAMLAHMLINYDVKAMTEGVRPPDDCFGVMRMPNSRGKIMIRKRV</sequence>
<keyword evidence="6 7" id="KW-0349">Heme</keyword>
<keyword evidence="4 7" id="KW-0560">Oxidoreductase</keyword>
<dbReference type="GO" id="GO:0016705">
    <property type="term" value="F:oxidoreductase activity, acting on paired donors, with incorporation or reduction of molecular oxygen"/>
    <property type="evidence" value="ECO:0007669"/>
    <property type="project" value="InterPro"/>
</dbReference>
<dbReference type="CDD" id="cd11041">
    <property type="entry name" value="CYP503A1-like"/>
    <property type="match status" value="1"/>
</dbReference>
<dbReference type="Gene3D" id="1.10.630.10">
    <property type="entry name" value="Cytochrome P450"/>
    <property type="match status" value="1"/>
</dbReference>
<dbReference type="PRINTS" id="PR00465">
    <property type="entry name" value="EP450IV"/>
</dbReference>
<dbReference type="AlphaFoldDB" id="A0AAD7CLQ9"/>
<keyword evidence="3 6" id="KW-0479">Metal-binding</keyword>
<accession>A0AAD7CLQ9</accession>
<dbReference type="GO" id="GO:0020037">
    <property type="term" value="F:heme binding"/>
    <property type="evidence" value="ECO:0007669"/>
    <property type="project" value="InterPro"/>
</dbReference>
<evidence type="ECO:0000256" key="2">
    <source>
        <dbReference type="ARBA" id="ARBA00010617"/>
    </source>
</evidence>
<proteinExistence type="inferred from homology"/>
<name>A0AAD7CLQ9_MYCRO</name>
<keyword evidence="7" id="KW-0503">Monooxygenase</keyword>
<evidence type="ECO:0000256" key="1">
    <source>
        <dbReference type="ARBA" id="ARBA00001971"/>
    </source>
</evidence>
<dbReference type="InterPro" id="IPR001128">
    <property type="entry name" value="Cyt_P450"/>
</dbReference>
<keyword evidence="9" id="KW-1185">Reference proteome</keyword>
<reference evidence="8" key="1">
    <citation type="submission" date="2023-03" db="EMBL/GenBank/DDBJ databases">
        <title>Massive genome expansion in bonnet fungi (Mycena s.s.) driven by repeated elements and novel gene families across ecological guilds.</title>
        <authorList>
            <consortium name="Lawrence Berkeley National Laboratory"/>
            <person name="Harder C.B."/>
            <person name="Miyauchi S."/>
            <person name="Viragh M."/>
            <person name="Kuo A."/>
            <person name="Thoen E."/>
            <person name="Andreopoulos B."/>
            <person name="Lu D."/>
            <person name="Skrede I."/>
            <person name="Drula E."/>
            <person name="Henrissat B."/>
            <person name="Morin E."/>
            <person name="Kohler A."/>
            <person name="Barry K."/>
            <person name="LaButti K."/>
            <person name="Morin E."/>
            <person name="Salamov A."/>
            <person name="Lipzen A."/>
            <person name="Mereny Z."/>
            <person name="Hegedus B."/>
            <person name="Baldrian P."/>
            <person name="Stursova M."/>
            <person name="Weitz H."/>
            <person name="Taylor A."/>
            <person name="Grigoriev I.V."/>
            <person name="Nagy L.G."/>
            <person name="Martin F."/>
            <person name="Kauserud H."/>
        </authorList>
    </citation>
    <scope>NUCLEOTIDE SEQUENCE</scope>
    <source>
        <strain evidence="8">CBHHK067</strain>
    </source>
</reference>
<dbReference type="EMBL" id="JARKIE010000347">
    <property type="protein sequence ID" value="KAJ7652550.1"/>
    <property type="molecule type" value="Genomic_DNA"/>
</dbReference>
<evidence type="ECO:0000313" key="8">
    <source>
        <dbReference type="EMBL" id="KAJ7652550.1"/>
    </source>
</evidence>
<evidence type="ECO:0000256" key="4">
    <source>
        <dbReference type="ARBA" id="ARBA00023002"/>
    </source>
</evidence>